<evidence type="ECO:0000256" key="3">
    <source>
        <dbReference type="ARBA" id="ARBA00023239"/>
    </source>
</evidence>
<keyword evidence="6" id="KW-1185">Reference proteome</keyword>
<comment type="caution">
    <text evidence="5">The sequence shown here is derived from an EMBL/GenBank/DDBJ whole genome shotgun (WGS) entry which is preliminary data.</text>
</comment>
<organism evidence="5 6">
    <name type="scientific">Leptospira ognonensis</name>
    <dbReference type="NCBI Taxonomy" id="2484945"/>
    <lineage>
        <taxon>Bacteria</taxon>
        <taxon>Pseudomonadati</taxon>
        <taxon>Spirochaetota</taxon>
        <taxon>Spirochaetia</taxon>
        <taxon>Leptospirales</taxon>
        <taxon>Leptospiraceae</taxon>
        <taxon>Leptospira</taxon>
    </lineage>
</organism>
<dbReference type="Pfam" id="PF02621">
    <property type="entry name" value="VitK2_biosynth"/>
    <property type="match status" value="1"/>
</dbReference>
<evidence type="ECO:0000256" key="4">
    <source>
        <dbReference type="HAMAP-Rule" id="MF_00995"/>
    </source>
</evidence>
<evidence type="ECO:0000256" key="2">
    <source>
        <dbReference type="ARBA" id="ARBA00022428"/>
    </source>
</evidence>
<proteinExistence type="inferred from homology"/>
<dbReference type="UniPathway" id="UPA00079"/>
<dbReference type="HAMAP" id="MF_00995">
    <property type="entry name" value="MqnA"/>
    <property type="match status" value="1"/>
</dbReference>
<gene>
    <name evidence="4" type="primary">mqnA</name>
    <name evidence="5" type="ORF">EHQ58_14535</name>
</gene>
<dbReference type="Proteomes" id="UP000297693">
    <property type="component" value="Unassembled WGS sequence"/>
</dbReference>
<keyword evidence="3 4" id="KW-0456">Lyase</keyword>
<sequence length="248" mass="28690">MRIGIVKHLNARPLTYYFENSSEYDIISENPSVLVELLKAGELDLALISSIECERNKAVLSYSKQVGVCAKNFVRSVLFYRNRNESKLPEFIYTDSGSRASVALLQCLFYLEHKLTLNVIPTKAEEIQLMMKKSEGSHLLFGDHALLHTTSKDYEIIDLASWWNEVTGLYFCFAFWAYPKERPVSDELLLKSLTIGLDNLDKIIQNEMRLPTAIVDRYLRHELHYIPEEKNLKGFDLYIETCKKLNLI</sequence>
<dbReference type="EMBL" id="RQGD01000035">
    <property type="protein sequence ID" value="TGL57561.1"/>
    <property type="molecule type" value="Genomic_DNA"/>
</dbReference>
<keyword evidence="2 4" id="KW-0474">Menaquinone biosynthesis</keyword>
<dbReference type="InterPro" id="IPR003773">
    <property type="entry name" value="Menaquinone_biosynth"/>
</dbReference>
<comment type="function">
    <text evidence="4">Catalyzes the dehydration of chorismate into 3-[(1-carboxyvinyl)oxy]benzoate, a step in the biosynthesis of menaquinone (MK, vitamin K2).</text>
</comment>
<protein>
    <recommendedName>
        <fullName evidence="4">Chorismate dehydratase</fullName>
        <ecNumber evidence="4">4.2.1.151</ecNumber>
    </recommendedName>
    <alternativeName>
        <fullName evidence="4">Menaquinone biosynthetic enzyme MqnA</fullName>
    </alternativeName>
</protein>
<comment type="similarity">
    <text evidence="4">Belongs to the MqnA/MqnD family. MqnA subfamily.</text>
</comment>
<accession>A0A4R9JZ94</accession>
<dbReference type="Gene3D" id="3.40.190.10">
    <property type="entry name" value="Periplasmic binding protein-like II"/>
    <property type="match status" value="2"/>
</dbReference>
<dbReference type="PANTHER" id="PTHR37690">
    <property type="entry name" value="CHORISMATE DEHYDRATASE"/>
    <property type="match status" value="1"/>
</dbReference>
<dbReference type="GO" id="GO:0016836">
    <property type="term" value="F:hydro-lyase activity"/>
    <property type="evidence" value="ECO:0007669"/>
    <property type="project" value="UniProtKB-UniRule"/>
</dbReference>
<dbReference type="SUPFAM" id="SSF53850">
    <property type="entry name" value="Periplasmic binding protein-like II"/>
    <property type="match status" value="1"/>
</dbReference>
<dbReference type="AlphaFoldDB" id="A0A4R9JZ94"/>
<evidence type="ECO:0000313" key="6">
    <source>
        <dbReference type="Proteomes" id="UP000297693"/>
    </source>
</evidence>
<dbReference type="EC" id="4.2.1.151" evidence="4"/>
<dbReference type="GO" id="GO:0009234">
    <property type="term" value="P:menaquinone biosynthetic process"/>
    <property type="evidence" value="ECO:0007669"/>
    <property type="project" value="UniProtKB-UniRule"/>
</dbReference>
<comment type="catalytic activity">
    <reaction evidence="4">
        <text>chorismate = 3-[(1-carboxyvinyl)-oxy]benzoate + H2O</text>
        <dbReference type="Rhea" id="RHEA:40051"/>
        <dbReference type="ChEBI" id="CHEBI:15377"/>
        <dbReference type="ChEBI" id="CHEBI:29748"/>
        <dbReference type="ChEBI" id="CHEBI:76981"/>
        <dbReference type="EC" id="4.2.1.151"/>
    </reaction>
</comment>
<evidence type="ECO:0000313" key="5">
    <source>
        <dbReference type="EMBL" id="TGL57561.1"/>
    </source>
</evidence>
<dbReference type="RefSeq" id="WP_135624613.1">
    <property type="nucleotide sequence ID" value="NZ_RQGD01000035.1"/>
</dbReference>
<dbReference type="PANTHER" id="PTHR37690:SF1">
    <property type="entry name" value="CHORISMATE DEHYDRATASE"/>
    <property type="match status" value="1"/>
</dbReference>
<comment type="pathway">
    <text evidence="1 4">Quinol/quinone metabolism; menaquinone biosynthesis.</text>
</comment>
<dbReference type="InterPro" id="IPR030868">
    <property type="entry name" value="MqnA"/>
</dbReference>
<dbReference type="OrthoDB" id="9810112at2"/>
<evidence type="ECO:0000256" key="1">
    <source>
        <dbReference type="ARBA" id="ARBA00004863"/>
    </source>
</evidence>
<name>A0A4R9JZ94_9LEPT</name>
<reference evidence="5" key="1">
    <citation type="journal article" date="2019" name="PLoS Negl. Trop. Dis.">
        <title>Revisiting the worldwide diversity of Leptospira species in the environment.</title>
        <authorList>
            <person name="Vincent A.T."/>
            <person name="Schiettekatte O."/>
            <person name="Bourhy P."/>
            <person name="Veyrier F.J."/>
            <person name="Picardeau M."/>
        </authorList>
    </citation>
    <scope>NUCLEOTIDE SEQUENCE [LARGE SCALE GENOMIC DNA]</scope>
    <source>
        <strain evidence="5">201702476</strain>
    </source>
</reference>